<dbReference type="OrthoDB" id="9789643at2"/>
<dbReference type="PANTHER" id="PTHR30469:SF38">
    <property type="entry name" value="HLYD FAMILY SECRETION PROTEIN"/>
    <property type="match status" value="1"/>
</dbReference>
<dbReference type="SUPFAM" id="SSF111369">
    <property type="entry name" value="HlyD-like secretion proteins"/>
    <property type="match status" value="1"/>
</dbReference>
<dbReference type="Gene3D" id="2.40.30.170">
    <property type="match status" value="1"/>
</dbReference>
<dbReference type="Gene3D" id="2.40.420.20">
    <property type="match status" value="1"/>
</dbReference>
<name>A0A0E2Z0E0_9GAMM</name>
<dbReference type="GO" id="GO:1990281">
    <property type="term" value="C:efflux pump complex"/>
    <property type="evidence" value="ECO:0007669"/>
    <property type="project" value="TreeGrafter"/>
</dbReference>
<dbReference type="AlphaFoldDB" id="A0A0E2Z0E0"/>
<dbReference type="InterPro" id="IPR058637">
    <property type="entry name" value="YknX-like_C"/>
</dbReference>
<feature type="transmembrane region" description="Helical" evidence="4">
    <location>
        <begin position="27"/>
        <end position="45"/>
    </location>
</feature>
<protein>
    <submittedName>
        <fullName evidence="8">Hemolysin secretion protein D</fullName>
    </submittedName>
</protein>
<evidence type="ECO:0000259" key="7">
    <source>
        <dbReference type="Pfam" id="PF25989"/>
    </source>
</evidence>
<evidence type="ECO:0000256" key="2">
    <source>
        <dbReference type="SAM" id="Coils"/>
    </source>
</evidence>
<dbReference type="GO" id="GO:0015562">
    <property type="term" value="F:efflux transmembrane transporter activity"/>
    <property type="evidence" value="ECO:0007669"/>
    <property type="project" value="TreeGrafter"/>
</dbReference>
<evidence type="ECO:0000256" key="3">
    <source>
        <dbReference type="SAM" id="MobiDB-lite"/>
    </source>
</evidence>
<keyword evidence="4" id="KW-0812">Transmembrane</keyword>
<sequence length="407" mass="44465">MEELEKLKIHRTPLKKSSPATQSRRKGWFLFIALVAGMAVIYLAFTGAFNPRVEVAVGTVSLSYPAQEYTLFNATGYVVPQTKADIASKATGRLEVLEVEEGNHVEKGDIIARLENQDVLASKERAEANVAVARAGLLEAQAELKDARLALKRAKSLIDKKFITHETYDAAVARHDKAAAAVQSAKANILAAQASYQEAKVAVEYTFIRAPFDGVILEKYADLGDVVAPFSSTIESKGAVASMADMRTLQVEADVSESNLMQVKVNQPCEIQLDALPGERFRGRVHMIVPTVDRTKATILVKVSFVDLDERILPDMSARVAFLSKALSPQEQKPYTVAPSSAIIRQEEQVYAFRVDGNQAHKIPLTVGKRLDGQRVVKKGLQQGDKVILNPPDDLPEGAQVTAKEDS</sequence>
<dbReference type="Gene3D" id="2.40.50.100">
    <property type="match status" value="1"/>
</dbReference>
<evidence type="ECO:0000313" key="9">
    <source>
        <dbReference type="Proteomes" id="UP000028839"/>
    </source>
</evidence>
<dbReference type="Proteomes" id="UP000028839">
    <property type="component" value="Unassembled WGS sequence"/>
</dbReference>
<feature type="domain" description="YknX-like C-terminal permuted SH3-like" evidence="7">
    <location>
        <begin position="338"/>
        <end position="402"/>
    </location>
</feature>
<gene>
    <name evidence="8" type="ORF">IB75_11795</name>
</gene>
<evidence type="ECO:0000256" key="4">
    <source>
        <dbReference type="SAM" id="Phobius"/>
    </source>
</evidence>
<dbReference type="FunFam" id="2.40.30.170:FF:000010">
    <property type="entry name" value="Efflux RND transporter periplasmic adaptor subunit"/>
    <property type="match status" value="1"/>
</dbReference>
<feature type="coiled-coil region" evidence="2">
    <location>
        <begin position="123"/>
        <end position="157"/>
    </location>
</feature>
<dbReference type="Gene3D" id="1.10.287.470">
    <property type="entry name" value="Helix hairpin bin"/>
    <property type="match status" value="1"/>
</dbReference>
<keyword evidence="2" id="KW-0175">Coiled coil</keyword>
<dbReference type="Pfam" id="PF25876">
    <property type="entry name" value="HH_MFP_RND"/>
    <property type="match status" value="1"/>
</dbReference>
<feature type="region of interest" description="Disordered" evidence="3">
    <location>
        <begin position="387"/>
        <end position="407"/>
    </location>
</feature>
<dbReference type="InterPro" id="IPR058792">
    <property type="entry name" value="Beta-barrel_RND_2"/>
</dbReference>
<dbReference type="Pfam" id="PF25954">
    <property type="entry name" value="Beta-barrel_RND_2"/>
    <property type="match status" value="1"/>
</dbReference>
<accession>A0A0E2Z0E0</accession>
<comment type="caution">
    <text evidence="8">The sequence shown here is derived from an EMBL/GenBank/DDBJ whole genome shotgun (WGS) entry which is preliminary data.</text>
</comment>
<dbReference type="NCBIfam" id="TIGR01730">
    <property type="entry name" value="RND_mfp"/>
    <property type="match status" value="1"/>
</dbReference>
<keyword evidence="4" id="KW-0472">Membrane</keyword>
<proteinExistence type="inferred from homology"/>
<evidence type="ECO:0000259" key="6">
    <source>
        <dbReference type="Pfam" id="PF25954"/>
    </source>
</evidence>
<dbReference type="InterPro" id="IPR058624">
    <property type="entry name" value="MdtA-like_HH"/>
</dbReference>
<reference evidence="8 9" key="1">
    <citation type="submission" date="2014-07" db="EMBL/GenBank/DDBJ databases">
        <title>Comparative analysis of Nitrosococcus oceani genome inventories of strains from Pacific and Atlantic gyres.</title>
        <authorList>
            <person name="Lim C.K."/>
            <person name="Wang L."/>
            <person name="Sayavedra-Soto L.A."/>
            <person name="Klotz M.G."/>
        </authorList>
    </citation>
    <scope>NUCLEOTIDE SEQUENCE [LARGE SCALE GENOMIC DNA]</scope>
    <source>
        <strain evidence="8 9">C-27</strain>
    </source>
</reference>
<evidence type="ECO:0000256" key="1">
    <source>
        <dbReference type="ARBA" id="ARBA00009477"/>
    </source>
</evidence>
<organism evidence="8 9">
    <name type="scientific">Nitrosococcus oceani C-27</name>
    <dbReference type="NCBI Taxonomy" id="314279"/>
    <lineage>
        <taxon>Bacteria</taxon>
        <taxon>Pseudomonadati</taxon>
        <taxon>Pseudomonadota</taxon>
        <taxon>Gammaproteobacteria</taxon>
        <taxon>Chromatiales</taxon>
        <taxon>Chromatiaceae</taxon>
        <taxon>Nitrosococcus</taxon>
    </lineage>
</organism>
<evidence type="ECO:0000259" key="5">
    <source>
        <dbReference type="Pfam" id="PF25876"/>
    </source>
</evidence>
<dbReference type="HOGENOM" id="CLU_018816_1_2_6"/>
<keyword evidence="4" id="KW-1133">Transmembrane helix</keyword>
<comment type="similarity">
    <text evidence="1">Belongs to the membrane fusion protein (MFP) (TC 8.A.1) family.</text>
</comment>
<dbReference type="Pfam" id="PF25989">
    <property type="entry name" value="YknX_C"/>
    <property type="match status" value="1"/>
</dbReference>
<dbReference type="EMBL" id="JPGN01000070">
    <property type="protein sequence ID" value="KFI18974.1"/>
    <property type="molecule type" value="Genomic_DNA"/>
</dbReference>
<dbReference type="PANTHER" id="PTHR30469">
    <property type="entry name" value="MULTIDRUG RESISTANCE PROTEIN MDTA"/>
    <property type="match status" value="1"/>
</dbReference>
<evidence type="ECO:0000313" key="8">
    <source>
        <dbReference type="EMBL" id="KFI18974.1"/>
    </source>
</evidence>
<feature type="domain" description="Multidrug resistance protein MdtA-like alpha-helical hairpin" evidence="5">
    <location>
        <begin position="131"/>
        <end position="206"/>
    </location>
</feature>
<dbReference type="InterPro" id="IPR006143">
    <property type="entry name" value="RND_pump_MFP"/>
</dbReference>
<feature type="domain" description="CusB-like beta-barrel" evidence="6">
    <location>
        <begin position="251"/>
        <end position="324"/>
    </location>
</feature>